<name>A0A8X6Q0D4_NEPPI</name>
<dbReference type="Proteomes" id="UP000887013">
    <property type="component" value="Unassembled WGS sequence"/>
</dbReference>
<organism evidence="1 2">
    <name type="scientific">Nephila pilipes</name>
    <name type="common">Giant wood spider</name>
    <name type="synonym">Nephila maculata</name>
    <dbReference type="NCBI Taxonomy" id="299642"/>
    <lineage>
        <taxon>Eukaryota</taxon>
        <taxon>Metazoa</taxon>
        <taxon>Ecdysozoa</taxon>
        <taxon>Arthropoda</taxon>
        <taxon>Chelicerata</taxon>
        <taxon>Arachnida</taxon>
        <taxon>Araneae</taxon>
        <taxon>Araneomorphae</taxon>
        <taxon>Entelegynae</taxon>
        <taxon>Araneoidea</taxon>
        <taxon>Nephilidae</taxon>
        <taxon>Nephila</taxon>
    </lineage>
</organism>
<evidence type="ECO:0000313" key="2">
    <source>
        <dbReference type="Proteomes" id="UP000887013"/>
    </source>
</evidence>
<comment type="caution">
    <text evidence="1">The sequence shown here is derived from an EMBL/GenBank/DDBJ whole genome shotgun (WGS) entry which is preliminary data.</text>
</comment>
<dbReference type="AlphaFoldDB" id="A0A8X6Q0D4"/>
<sequence length="276" mass="30397">MGYHFCGYVNGLSAFSADTSNGLSAFSADTSMVYLHFSRFIHWFNISADSSIGSSTIIGSMGSVGFTAVCIYSEPWFGLPSQHKMVCHQRSHQSKVVSVPSEIVVKTFFRRQVEELCIIQTFEVYWIHNSNLLVGIPVVIHVLGMNPLIDIDPVIPRLALLASPISLQNGPASKLQIRSLAPTESHSSVPILLVKRVRRPFQIPNDVQTKNCKLSCWGLTSIALHCNCDFTPIAMVGMKPQRVHHVCSPSSILKAAHPPGCRRGQVDWRSGAGSRR</sequence>
<gene>
    <name evidence="1" type="ORF">NPIL_484371</name>
</gene>
<protein>
    <submittedName>
        <fullName evidence="1">Uncharacterized protein</fullName>
    </submittedName>
</protein>
<proteinExistence type="predicted"/>
<dbReference type="EMBL" id="BMAW01026082">
    <property type="protein sequence ID" value="GFT95446.1"/>
    <property type="molecule type" value="Genomic_DNA"/>
</dbReference>
<keyword evidence="2" id="KW-1185">Reference proteome</keyword>
<reference evidence="1" key="1">
    <citation type="submission" date="2020-08" db="EMBL/GenBank/DDBJ databases">
        <title>Multicomponent nature underlies the extraordinary mechanical properties of spider dragline silk.</title>
        <authorList>
            <person name="Kono N."/>
            <person name="Nakamura H."/>
            <person name="Mori M."/>
            <person name="Yoshida Y."/>
            <person name="Ohtoshi R."/>
            <person name="Malay A.D."/>
            <person name="Moran D.A.P."/>
            <person name="Tomita M."/>
            <person name="Numata K."/>
            <person name="Arakawa K."/>
        </authorList>
    </citation>
    <scope>NUCLEOTIDE SEQUENCE</scope>
</reference>
<accession>A0A8X6Q0D4</accession>
<evidence type="ECO:0000313" key="1">
    <source>
        <dbReference type="EMBL" id="GFT95446.1"/>
    </source>
</evidence>